<accession>A0A7X8XUV4</accession>
<feature type="transmembrane region" description="Helical" evidence="1">
    <location>
        <begin position="98"/>
        <end position="118"/>
    </location>
</feature>
<dbReference type="AlphaFoldDB" id="A0A7X8XUV4"/>
<evidence type="ECO:0000313" key="3">
    <source>
        <dbReference type="Proteomes" id="UP000585050"/>
    </source>
</evidence>
<gene>
    <name evidence="2" type="ORF">HGP29_05880</name>
</gene>
<keyword evidence="1" id="KW-1133">Transmembrane helix</keyword>
<keyword evidence="3" id="KW-1185">Reference proteome</keyword>
<keyword evidence="1" id="KW-0812">Transmembrane</keyword>
<dbReference type="Proteomes" id="UP000585050">
    <property type="component" value="Unassembled WGS sequence"/>
</dbReference>
<name>A0A7X8XUV4_9BACT</name>
<comment type="caution">
    <text evidence="2">The sequence shown here is derived from an EMBL/GenBank/DDBJ whole genome shotgun (WGS) entry which is preliminary data.</text>
</comment>
<protein>
    <submittedName>
        <fullName evidence="2">MFS transporter</fullName>
    </submittedName>
</protein>
<feature type="transmembrane region" description="Helical" evidence="1">
    <location>
        <begin position="42"/>
        <end position="61"/>
    </location>
</feature>
<dbReference type="EMBL" id="JABAIL010000002">
    <property type="protein sequence ID" value="NLR90723.1"/>
    <property type="molecule type" value="Genomic_DNA"/>
</dbReference>
<proteinExistence type="predicted"/>
<feature type="transmembrane region" description="Helical" evidence="1">
    <location>
        <begin position="156"/>
        <end position="176"/>
    </location>
</feature>
<sequence length="244" mass="27443">MQMQVDKKQKKKESPILSILLNIVIPSLVMSKLSDPEYLGDVNSVIIAIAFPIVYGIYDFFDRKEISIIAVLGLVNVALTGGIKLLHLPSDLIAIKEAAVPGLIGIIVFISTFTKYPLVEKLLYNDTLLDINKIETQLKFRNTKELFNKRLRNTSFMLAGSFFLSSALNYILAKIIIKSESHTIEFTKELGQMTAWSWVVIALPSTIVMMAALMYLIKGVKEFTGFEMQEVLVGFEEEKKEEGK</sequence>
<reference evidence="2 3" key="1">
    <citation type="submission" date="2020-04" db="EMBL/GenBank/DDBJ databases">
        <title>Flammeovirga sp. SR4, a novel species isolated from seawater.</title>
        <authorList>
            <person name="Wang X."/>
        </authorList>
    </citation>
    <scope>NUCLEOTIDE SEQUENCE [LARGE SCALE GENOMIC DNA]</scope>
    <source>
        <strain evidence="2 3">SR4</strain>
    </source>
</reference>
<evidence type="ECO:0000256" key="1">
    <source>
        <dbReference type="SAM" id="Phobius"/>
    </source>
</evidence>
<dbReference type="NCBIfam" id="NF041646">
    <property type="entry name" value="VC0807_fam"/>
    <property type="match status" value="1"/>
</dbReference>
<evidence type="ECO:0000313" key="2">
    <source>
        <dbReference type="EMBL" id="NLR90723.1"/>
    </source>
</evidence>
<organism evidence="2 3">
    <name type="scientific">Flammeovirga agarivorans</name>
    <dbReference type="NCBI Taxonomy" id="2726742"/>
    <lineage>
        <taxon>Bacteria</taxon>
        <taxon>Pseudomonadati</taxon>
        <taxon>Bacteroidota</taxon>
        <taxon>Cytophagia</taxon>
        <taxon>Cytophagales</taxon>
        <taxon>Flammeovirgaceae</taxon>
        <taxon>Flammeovirga</taxon>
    </lineage>
</organism>
<feature type="transmembrane region" description="Helical" evidence="1">
    <location>
        <begin position="68"/>
        <end position="86"/>
    </location>
</feature>
<keyword evidence="1" id="KW-0472">Membrane</keyword>
<feature type="transmembrane region" description="Helical" evidence="1">
    <location>
        <begin position="196"/>
        <end position="217"/>
    </location>
</feature>